<evidence type="ECO:0000313" key="15">
    <source>
        <dbReference type="EMBL" id="MBS6620964.1"/>
    </source>
</evidence>
<dbReference type="Pfam" id="PF00512">
    <property type="entry name" value="HisKA"/>
    <property type="match status" value="1"/>
</dbReference>
<organism evidence="15 16">
    <name type="scientific">Faecalibacterium prausnitzii</name>
    <dbReference type="NCBI Taxonomy" id="853"/>
    <lineage>
        <taxon>Bacteria</taxon>
        <taxon>Bacillati</taxon>
        <taxon>Bacillota</taxon>
        <taxon>Clostridia</taxon>
        <taxon>Eubacteriales</taxon>
        <taxon>Oscillospiraceae</taxon>
        <taxon>Faecalibacterium</taxon>
    </lineage>
</organism>
<comment type="subcellular location">
    <subcellularLocation>
        <location evidence="2">Membrane</location>
        <topology evidence="2">Multi-pass membrane protein</topology>
    </subcellularLocation>
</comment>
<dbReference type="PRINTS" id="PR00344">
    <property type="entry name" value="BCTRLSENSOR"/>
</dbReference>
<dbReference type="SUPFAM" id="SSF55874">
    <property type="entry name" value="ATPase domain of HSP90 chaperone/DNA topoisomerase II/histidine kinase"/>
    <property type="match status" value="1"/>
</dbReference>
<evidence type="ECO:0000256" key="9">
    <source>
        <dbReference type="ARBA" id="ARBA00022840"/>
    </source>
</evidence>
<comment type="catalytic activity">
    <reaction evidence="1">
        <text>ATP + protein L-histidine = ADP + protein N-phospho-L-histidine.</text>
        <dbReference type="EC" id="2.7.13.3"/>
    </reaction>
</comment>
<dbReference type="EC" id="2.7.13.3" evidence="3"/>
<reference evidence="15" key="1">
    <citation type="submission" date="2021-02" db="EMBL/GenBank/DDBJ databases">
        <title>Infant gut strain persistence is associated with maternal origin, phylogeny, and functional potential including surface adhesion and iron acquisition.</title>
        <authorList>
            <person name="Lou Y.C."/>
        </authorList>
    </citation>
    <scope>NUCLEOTIDE SEQUENCE</scope>
    <source>
        <strain evidence="15">L2_039_000G1_dasL2_039_000G1_maxbin2.maxbin.077</strain>
    </source>
</reference>
<dbReference type="InterPro" id="IPR036097">
    <property type="entry name" value="HisK_dim/P_sf"/>
</dbReference>
<evidence type="ECO:0000259" key="14">
    <source>
        <dbReference type="PROSITE" id="PS50109"/>
    </source>
</evidence>
<proteinExistence type="predicted"/>
<evidence type="ECO:0000256" key="11">
    <source>
        <dbReference type="ARBA" id="ARBA00023012"/>
    </source>
</evidence>
<evidence type="ECO:0000256" key="13">
    <source>
        <dbReference type="SAM" id="Phobius"/>
    </source>
</evidence>
<dbReference type="GO" id="GO:0000155">
    <property type="term" value="F:phosphorelay sensor kinase activity"/>
    <property type="evidence" value="ECO:0007669"/>
    <property type="project" value="InterPro"/>
</dbReference>
<feature type="transmembrane region" description="Helical" evidence="13">
    <location>
        <begin position="32"/>
        <end position="49"/>
    </location>
</feature>
<dbReference type="Gene3D" id="1.10.287.130">
    <property type="match status" value="1"/>
</dbReference>
<evidence type="ECO:0000256" key="10">
    <source>
        <dbReference type="ARBA" id="ARBA00022989"/>
    </source>
</evidence>
<evidence type="ECO:0000256" key="8">
    <source>
        <dbReference type="ARBA" id="ARBA00022777"/>
    </source>
</evidence>
<evidence type="ECO:0000256" key="5">
    <source>
        <dbReference type="ARBA" id="ARBA00022679"/>
    </source>
</evidence>
<dbReference type="CDD" id="cd00082">
    <property type="entry name" value="HisKA"/>
    <property type="match status" value="1"/>
</dbReference>
<accession>A0A9E1GIG1</accession>
<evidence type="ECO:0000256" key="2">
    <source>
        <dbReference type="ARBA" id="ARBA00004141"/>
    </source>
</evidence>
<dbReference type="GO" id="GO:0005524">
    <property type="term" value="F:ATP binding"/>
    <property type="evidence" value="ECO:0007669"/>
    <property type="project" value="UniProtKB-KW"/>
</dbReference>
<keyword evidence="12 13" id="KW-0472">Membrane</keyword>
<dbReference type="Gene3D" id="1.20.120.620">
    <property type="entry name" value="Backbone structure of the membrane domain of e. Coli histidine kinase receptor kdpd"/>
    <property type="match status" value="1"/>
</dbReference>
<feature type="transmembrane region" description="Helical" evidence="13">
    <location>
        <begin position="89"/>
        <end position="107"/>
    </location>
</feature>
<dbReference type="PANTHER" id="PTHR45569:SF1">
    <property type="entry name" value="SENSOR PROTEIN KDPD"/>
    <property type="match status" value="1"/>
</dbReference>
<evidence type="ECO:0000256" key="3">
    <source>
        <dbReference type="ARBA" id="ARBA00012438"/>
    </source>
</evidence>
<dbReference type="Gene3D" id="3.30.565.10">
    <property type="entry name" value="Histidine kinase-like ATPase, C-terminal domain"/>
    <property type="match status" value="1"/>
</dbReference>
<dbReference type="PROSITE" id="PS51257">
    <property type="entry name" value="PROKAR_LIPOPROTEIN"/>
    <property type="match status" value="1"/>
</dbReference>
<keyword evidence="6 13" id="KW-0812">Transmembrane</keyword>
<dbReference type="InterPro" id="IPR005467">
    <property type="entry name" value="His_kinase_dom"/>
</dbReference>
<keyword evidence="4" id="KW-0597">Phosphoprotein</keyword>
<dbReference type="InterPro" id="IPR003661">
    <property type="entry name" value="HisK_dim/P_dom"/>
</dbReference>
<dbReference type="PANTHER" id="PTHR45569">
    <property type="entry name" value="SENSOR PROTEIN KDPD"/>
    <property type="match status" value="1"/>
</dbReference>
<evidence type="ECO:0000256" key="12">
    <source>
        <dbReference type="ARBA" id="ARBA00023136"/>
    </source>
</evidence>
<dbReference type="InterPro" id="IPR038318">
    <property type="entry name" value="KdpD_sf"/>
</dbReference>
<dbReference type="InterPro" id="IPR052023">
    <property type="entry name" value="Histidine_kinase_KdpD"/>
</dbReference>
<keyword evidence="10 13" id="KW-1133">Transmembrane helix</keyword>
<keyword evidence="7" id="KW-0547">Nucleotide-binding</keyword>
<comment type="caution">
    <text evidence="15">The sequence shown here is derived from an EMBL/GenBank/DDBJ whole genome shotgun (WGS) entry which is preliminary data.</text>
</comment>
<evidence type="ECO:0000256" key="1">
    <source>
        <dbReference type="ARBA" id="ARBA00000085"/>
    </source>
</evidence>
<dbReference type="InterPro" id="IPR004358">
    <property type="entry name" value="Sig_transdc_His_kin-like_C"/>
</dbReference>
<dbReference type="CDD" id="cd00075">
    <property type="entry name" value="HATPase"/>
    <property type="match status" value="1"/>
</dbReference>
<protein>
    <recommendedName>
        <fullName evidence="3">histidine kinase</fullName>
        <ecNumber evidence="3">2.7.13.3</ecNumber>
    </recommendedName>
</protein>
<dbReference type="Proteomes" id="UP000811365">
    <property type="component" value="Unassembled WGS sequence"/>
</dbReference>
<dbReference type="SMART" id="SM00388">
    <property type="entry name" value="HisKA"/>
    <property type="match status" value="1"/>
</dbReference>
<sequence length="358" mass="39629">MKQMLRKKDVWVLLAALIGAFACVTLIQFISGRIDGVASMVFLLAVFFVSMYTDGYWWGVAGSVISVLAVNFAFRTPYFAFNFTIPENIFSGVVMLVVSFMTSTLTTRIKKQEQLRMESETEKMRANLLRAVSHDLRTPLTSIYGSCSTVIDNYDSLGREQKIKLLSEACADAQWLNRMVENLLSVTRIDADGVAIQKTPTVLEELVDTVLVRFQKLHPGVPVEVKLPDDFIVIPMDSMLIQQVLTNLLENAVLHAKGMICLTLRVFTLGQRAVFEVIDNGCGIPKERLKTLFTGTTLTQDTSSGGKHGMGIGLSVCAAIIKAHGGEIKAESTPGEGTTIRFWLETEEVDTEETEDEQ</sequence>
<dbReference type="PROSITE" id="PS50109">
    <property type="entry name" value="HIS_KIN"/>
    <property type="match status" value="1"/>
</dbReference>
<dbReference type="GO" id="GO:0005886">
    <property type="term" value="C:plasma membrane"/>
    <property type="evidence" value="ECO:0007669"/>
    <property type="project" value="TreeGrafter"/>
</dbReference>
<dbReference type="Pfam" id="PF13493">
    <property type="entry name" value="DUF4118"/>
    <property type="match status" value="1"/>
</dbReference>
<dbReference type="Pfam" id="PF02518">
    <property type="entry name" value="HATPase_c"/>
    <property type="match status" value="1"/>
</dbReference>
<dbReference type="SUPFAM" id="SSF47384">
    <property type="entry name" value="Homodimeric domain of signal transducing histidine kinase"/>
    <property type="match status" value="1"/>
</dbReference>
<dbReference type="AlphaFoldDB" id="A0A9E1GIG1"/>
<keyword evidence="9" id="KW-0067">ATP-binding</keyword>
<dbReference type="SMART" id="SM00387">
    <property type="entry name" value="HATPase_c"/>
    <property type="match status" value="1"/>
</dbReference>
<keyword evidence="8" id="KW-0418">Kinase</keyword>
<evidence type="ECO:0000256" key="7">
    <source>
        <dbReference type="ARBA" id="ARBA00022741"/>
    </source>
</evidence>
<keyword evidence="5" id="KW-0808">Transferase</keyword>
<evidence type="ECO:0000256" key="4">
    <source>
        <dbReference type="ARBA" id="ARBA00022553"/>
    </source>
</evidence>
<evidence type="ECO:0000313" key="16">
    <source>
        <dbReference type="Proteomes" id="UP000811365"/>
    </source>
</evidence>
<dbReference type="InterPro" id="IPR025201">
    <property type="entry name" value="KdpD_TM"/>
</dbReference>
<feature type="domain" description="Histidine kinase" evidence="14">
    <location>
        <begin position="131"/>
        <end position="348"/>
    </location>
</feature>
<name>A0A9E1GIG1_9FIRM</name>
<keyword evidence="11" id="KW-0902">Two-component regulatory system</keyword>
<dbReference type="EMBL" id="JAGZYH010000004">
    <property type="protein sequence ID" value="MBS6620964.1"/>
    <property type="molecule type" value="Genomic_DNA"/>
</dbReference>
<gene>
    <name evidence="15" type="ORF">KH315_02175</name>
</gene>
<evidence type="ECO:0000256" key="6">
    <source>
        <dbReference type="ARBA" id="ARBA00022692"/>
    </source>
</evidence>
<dbReference type="InterPro" id="IPR036890">
    <property type="entry name" value="HATPase_C_sf"/>
</dbReference>
<dbReference type="InterPro" id="IPR003594">
    <property type="entry name" value="HATPase_dom"/>
</dbReference>